<keyword evidence="10" id="KW-0223">Dioxygenase</keyword>
<comment type="function">
    <text evidence="18">Probable histone demethylase that specifically demethylates 'Lys-9' and 'Lys-36' residues of histone H3, thereby playing a central role in histone code. Demethylation of Lys residue generates formaldehyde and succinate.</text>
</comment>
<dbReference type="Pfam" id="PF02373">
    <property type="entry name" value="JmjC"/>
    <property type="match status" value="1"/>
</dbReference>
<evidence type="ECO:0000256" key="18">
    <source>
        <dbReference type="ARBA" id="ARBA00053408"/>
    </source>
</evidence>
<dbReference type="Gene3D" id="2.60.120.650">
    <property type="entry name" value="Cupin"/>
    <property type="match status" value="1"/>
</dbReference>
<comment type="subcellular location">
    <subcellularLocation>
        <location evidence="2">Nucleus</location>
    </subcellularLocation>
</comment>
<dbReference type="Pfam" id="PF02375">
    <property type="entry name" value="JmjN"/>
    <property type="match status" value="1"/>
</dbReference>
<evidence type="ECO:0000256" key="14">
    <source>
        <dbReference type="ARBA" id="ARBA00023163"/>
    </source>
</evidence>
<dbReference type="SUPFAM" id="SSF101238">
    <property type="entry name" value="XPC-binding domain"/>
    <property type="match status" value="1"/>
</dbReference>
<feature type="region of interest" description="Disordered" evidence="19">
    <location>
        <begin position="96"/>
        <end position="129"/>
    </location>
</feature>
<evidence type="ECO:0000256" key="17">
    <source>
        <dbReference type="ARBA" id="ARBA00049349"/>
    </source>
</evidence>
<evidence type="ECO:0000259" key="23">
    <source>
        <dbReference type="PROSITE" id="PS51184"/>
    </source>
</evidence>
<dbReference type="GO" id="GO:0048512">
    <property type="term" value="P:circadian behavior"/>
    <property type="evidence" value="ECO:0007669"/>
    <property type="project" value="UniProtKB-ARBA"/>
</dbReference>
<dbReference type="Gene3D" id="1.10.8.10">
    <property type="entry name" value="DNA helicase RuvA subunit, C-terminal domain"/>
    <property type="match status" value="2"/>
</dbReference>
<dbReference type="PROSITE" id="PS51183">
    <property type="entry name" value="JMJN"/>
    <property type="match status" value="1"/>
</dbReference>
<reference evidence="24" key="2">
    <citation type="submission" date="2021-08" db="EMBL/GenBank/DDBJ databases">
        <authorList>
            <person name="Eriksson T."/>
        </authorList>
    </citation>
    <scope>NUCLEOTIDE SEQUENCE</scope>
    <source>
        <strain evidence="24">Stoneville</strain>
        <tissue evidence="24">Whole head</tissue>
    </source>
</reference>
<dbReference type="Proteomes" id="UP000719412">
    <property type="component" value="Unassembled WGS sequence"/>
</dbReference>
<keyword evidence="25" id="KW-1185">Reference proteome</keyword>
<evidence type="ECO:0000259" key="22">
    <source>
        <dbReference type="PROSITE" id="PS51183"/>
    </source>
</evidence>
<evidence type="ECO:0000256" key="16">
    <source>
        <dbReference type="ARBA" id="ARBA00023242"/>
    </source>
</evidence>
<keyword evidence="6" id="KW-0677">Repeat</keyword>
<evidence type="ECO:0000256" key="5">
    <source>
        <dbReference type="ARBA" id="ARBA00022723"/>
    </source>
</evidence>
<evidence type="ECO:0000256" key="13">
    <source>
        <dbReference type="ARBA" id="ARBA00023015"/>
    </source>
</evidence>
<feature type="region of interest" description="Disordered" evidence="19">
    <location>
        <begin position="1220"/>
        <end position="1304"/>
    </location>
</feature>
<keyword evidence="9" id="KW-0156">Chromatin regulator</keyword>
<feature type="domain" description="JmjN" evidence="22">
    <location>
        <begin position="396"/>
        <end position="438"/>
    </location>
</feature>
<feature type="compositionally biased region" description="Low complexity" evidence="19">
    <location>
        <begin position="940"/>
        <end position="953"/>
    </location>
</feature>
<feature type="compositionally biased region" description="Basic and acidic residues" evidence="19">
    <location>
        <begin position="1220"/>
        <end position="1230"/>
    </location>
</feature>
<keyword evidence="16" id="KW-0539">Nucleus</keyword>
<evidence type="ECO:0000256" key="3">
    <source>
        <dbReference type="ARBA" id="ARBA00009711"/>
    </source>
</evidence>
<dbReference type="GO" id="GO:0000785">
    <property type="term" value="C:chromatin"/>
    <property type="evidence" value="ECO:0007669"/>
    <property type="project" value="TreeGrafter"/>
</dbReference>
<dbReference type="PROSITE" id="PS51184">
    <property type="entry name" value="JMJC"/>
    <property type="match status" value="1"/>
</dbReference>
<feature type="compositionally biased region" description="Low complexity" evidence="19">
    <location>
        <begin position="1092"/>
        <end position="1104"/>
    </location>
</feature>
<reference evidence="24" key="1">
    <citation type="journal article" date="2020" name="J Insects Food Feed">
        <title>The yellow mealworm (Tenebrio molitor) genome: a resource for the emerging insects as food and feed industry.</title>
        <authorList>
            <person name="Eriksson T."/>
            <person name="Andere A."/>
            <person name="Kelstrup H."/>
            <person name="Emery V."/>
            <person name="Picard C."/>
        </authorList>
    </citation>
    <scope>NUCLEOTIDE SEQUENCE</scope>
    <source>
        <strain evidence="24">Stoneville</strain>
        <tissue evidence="24">Whole head</tissue>
    </source>
</reference>
<feature type="compositionally biased region" description="Pro residues" evidence="19">
    <location>
        <begin position="118"/>
        <end position="129"/>
    </location>
</feature>
<dbReference type="CDD" id="cd14378">
    <property type="entry name" value="UBA1_Rhp23p_like"/>
    <property type="match status" value="1"/>
</dbReference>
<feature type="region of interest" description="Disordered" evidence="19">
    <location>
        <begin position="297"/>
        <end position="320"/>
    </location>
</feature>
<feature type="region of interest" description="Disordered" evidence="19">
    <location>
        <begin position="365"/>
        <end position="384"/>
    </location>
</feature>
<feature type="compositionally biased region" description="Polar residues" evidence="19">
    <location>
        <begin position="1105"/>
        <end position="1117"/>
    </location>
</feature>
<dbReference type="InterPro" id="IPR029071">
    <property type="entry name" value="Ubiquitin-like_domsf"/>
</dbReference>
<comment type="similarity">
    <text evidence="3">Belongs to the JHDM3 histone demethylase family.</text>
</comment>
<keyword evidence="12" id="KW-0408">Iron</keyword>
<feature type="domain" description="JmjC" evidence="23">
    <location>
        <begin position="526"/>
        <end position="692"/>
    </location>
</feature>
<evidence type="ECO:0000256" key="2">
    <source>
        <dbReference type="ARBA" id="ARBA00004123"/>
    </source>
</evidence>
<gene>
    <name evidence="24" type="ORF">GEV33_014301</name>
</gene>
<dbReference type="SMART" id="SM00727">
    <property type="entry name" value="STI1"/>
    <property type="match status" value="1"/>
</dbReference>
<evidence type="ECO:0000256" key="8">
    <source>
        <dbReference type="ARBA" id="ARBA00022833"/>
    </source>
</evidence>
<dbReference type="InterPro" id="IPR006636">
    <property type="entry name" value="STI1_HS-bd"/>
</dbReference>
<keyword evidence="13" id="KW-0805">Transcription regulation</keyword>
<dbReference type="InterPro" id="IPR004806">
    <property type="entry name" value="Rad23"/>
</dbReference>
<feature type="compositionally biased region" description="Basic residues" evidence="19">
    <location>
        <begin position="844"/>
        <end position="865"/>
    </location>
</feature>
<protein>
    <recommendedName>
        <fullName evidence="4">[histone H3]-trimethyl-L-lysine(9) demethylase</fullName>
        <ecNumber evidence="4">1.14.11.66</ecNumber>
    </recommendedName>
</protein>
<comment type="cofactor">
    <cofactor evidence="1">
        <name>Fe(2+)</name>
        <dbReference type="ChEBI" id="CHEBI:29033"/>
    </cofactor>
</comment>
<proteinExistence type="inferred from homology"/>
<dbReference type="InterPro" id="IPR009060">
    <property type="entry name" value="UBA-like_sf"/>
</dbReference>
<dbReference type="SMART" id="SM00545">
    <property type="entry name" value="JmjN"/>
    <property type="match status" value="1"/>
</dbReference>
<feature type="region of interest" description="Disordered" evidence="19">
    <location>
        <begin position="1327"/>
        <end position="1356"/>
    </location>
</feature>
<dbReference type="PANTHER" id="PTHR10694:SF129">
    <property type="entry name" value="LYSINE-SPECIFIC DEMETHYLASE 4B-RELATED"/>
    <property type="match status" value="1"/>
</dbReference>
<dbReference type="PROSITE" id="PS50053">
    <property type="entry name" value="UBIQUITIN_2"/>
    <property type="match status" value="1"/>
</dbReference>
<dbReference type="Pfam" id="PF00627">
    <property type="entry name" value="UBA"/>
    <property type="match status" value="1"/>
</dbReference>
<feature type="region of interest" description="Disordered" evidence="19">
    <location>
        <begin position="844"/>
        <end position="871"/>
    </location>
</feature>
<evidence type="ECO:0000259" key="21">
    <source>
        <dbReference type="PROSITE" id="PS50053"/>
    </source>
</evidence>
<evidence type="ECO:0000256" key="12">
    <source>
        <dbReference type="ARBA" id="ARBA00023004"/>
    </source>
</evidence>
<dbReference type="Gene3D" id="3.10.20.90">
    <property type="entry name" value="Phosphatidylinositol 3-kinase Catalytic Subunit, Chain A, domain 1"/>
    <property type="match status" value="1"/>
</dbReference>
<dbReference type="Pfam" id="PF09280">
    <property type="entry name" value="XPC-binding"/>
    <property type="match status" value="1"/>
</dbReference>
<accession>A0A8J6L4W3</accession>
<dbReference type="InterPro" id="IPR003349">
    <property type="entry name" value="JmjN"/>
</dbReference>
<name>A0A8J6L4W3_TENMO</name>
<dbReference type="InterPro" id="IPR003347">
    <property type="entry name" value="JmjC_dom"/>
</dbReference>
<evidence type="ECO:0000313" key="24">
    <source>
        <dbReference type="EMBL" id="KAH0808490.1"/>
    </source>
</evidence>
<evidence type="ECO:0000256" key="7">
    <source>
        <dbReference type="ARBA" id="ARBA00022763"/>
    </source>
</evidence>
<dbReference type="FunFam" id="2.60.120.650:FF:000048">
    <property type="entry name" value="Lysine-specific demethylase 4A"/>
    <property type="match status" value="1"/>
</dbReference>
<dbReference type="Gene3D" id="1.10.10.540">
    <property type="entry name" value="XPC-binding domain"/>
    <property type="match status" value="1"/>
</dbReference>
<dbReference type="Pfam" id="PF00240">
    <property type="entry name" value="ubiquitin"/>
    <property type="match status" value="1"/>
</dbReference>
<dbReference type="InterPro" id="IPR015940">
    <property type="entry name" value="UBA"/>
</dbReference>
<comment type="catalytic activity">
    <reaction evidence="17">
        <text>N(6),N(6),N(6)-trimethyl-L-lysyl(9)-[histone H3] + 2 2-oxoglutarate + 2 O2 = N(6)-methyl-L-lysyl(9)-[histone H3] + 2 formaldehyde + 2 succinate + 2 CO2</text>
        <dbReference type="Rhea" id="RHEA:60200"/>
        <dbReference type="Rhea" id="RHEA-COMP:15538"/>
        <dbReference type="Rhea" id="RHEA-COMP:15542"/>
        <dbReference type="ChEBI" id="CHEBI:15379"/>
        <dbReference type="ChEBI" id="CHEBI:16526"/>
        <dbReference type="ChEBI" id="CHEBI:16810"/>
        <dbReference type="ChEBI" id="CHEBI:16842"/>
        <dbReference type="ChEBI" id="CHEBI:30031"/>
        <dbReference type="ChEBI" id="CHEBI:61929"/>
        <dbReference type="ChEBI" id="CHEBI:61961"/>
        <dbReference type="EC" id="1.14.11.66"/>
    </reaction>
</comment>
<dbReference type="SUPFAM" id="SSF46934">
    <property type="entry name" value="UBA-like"/>
    <property type="match status" value="1"/>
</dbReference>
<dbReference type="GO" id="GO:0006289">
    <property type="term" value="P:nucleotide-excision repair"/>
    <property type="evidence" value="ECO:0007669"/>
    <property type="project" value="InterPro"/>
</dbReference>
<dbReference type="GO" id="GO:0003684">
    <property type="term" value="F:damaged DNA binding"/>
    <property type="evidence" value="ECO:0007669"/>
    <property type="project" value="InterPro"/>
</dbReference>
<dbReference type="InterPro" id="IPR036353">
    <property type="entry name" value="XPC-bd_sf"/>
</dbReference>
<dbReference type="Gene3D" id="3.10.330.70">
    <property type="match status" value="1"/>
</dbReference>
<dbReference type="InterPro" id="IPR015360">
    <property type="entry name" value="XPC-bd"/>
</dbReference>
<feature type="compositionally biased region" description="Gly residues" evidence="19">
    <location>
        <begin position="303"/>
        <end position="313"/>
    </location>
</feature>
<feature type="region of interest" description="Disordered" evidence="19">
    <location>
        <begin position="1092"/>
        <end position="1121"/>
    </location>
</feature>
<dbReference type="CDD" id="cd01805">
    <property type="entry name" value="Ubl_Rad23"/>
    <property type="match status" value="1"/>
</dbReference>
<dbReference type="SMART" id="SM00165">
    <property type="entry name" value="UBA"/>
    <property type="match status" value="1"/>
</dbReference>
<dbReference type="EC" id="1.14.11.66" evidence="4"/>
<dbReference type="InterPro" id="IPR017956">
    <property type="entry name" value="AT_hook_DNA-bd_motif"/>
</dbReference>
<dbReference type="GO" id="GO:0010468">
    <property type="term" value="P:regulation of gene expression"/>
    <property type="evidence" value="ECO:0007669"/>
    <property type="project" value="TreeGrafter"/>
</dbReference>
<keyword evidence="8" id="KW-0862">Zinc</keyword>
<dbReference type="InterPro" id="IPR000626">
    <property type="entry name" value="Ubiquitin-like_dom"/>
</dbReference>
<feature type="region of interest" description="Disordered" evidence="19">
    <location>
        <begin position="919"/>
        <end position="955"/>
    </location>
</feature>
<dbReference type="GO" id="GO:0043161">
    <property type="term" value="P:proteasome-mediated ubiquitin-dependent protein catabolic process"/>
    <property type="evidence" value="ECO:0007669"/>
    <property type="project" value="InterPro"/>
</dbReference>
<dbReference type="EMBL" id="JABDTM020028718">
    <property type="protein sequence ID" value="KAH0808490.1"/>
    <property type="molecule type" value="Genomic_DNA"/>
</dbReference>
<dbReference type="GO" id="GO:0046872">
    <property type="term" value="F:metal ion binding"/>
    <property type="evidence" value="ECO:0007669"/>
    <property type="project" value="UniProtKB-KW"/>
</dbReference>
<evidence type="ECO:0000256" key="15">
    <source>
        <dbReference type="ARBA" id="ARBA00023204"/>
    </source>
</evidence>
<evidence type="ECO:0000256" key="11">
    <source>
        <dbReference type="ARBA" id="ARBA00023002"/>
    </source>
</evidence>
<sequence length="1604" mass="179145">MKITVRNLYQKNFIIHIEPTKTVKDLKQQIEAEKGKEYRWDYQKLIYRGKRDPRISPANVNRVLPGKILKDETPLSEYSIDEDKFIVIMVSKPDSAEVANSGDSTSTTTTTTTQPSATPAPAPAPVPVVPAPAPATVPVAPAQPATNFSSAAESALLMGEEYENMVQNIVDMGYPRDQVEQALRASYNNPDRAVEYLINGIPAMGEEQEAAPSMSGIDERQSDANDPLAFLRSQPQFQQMKQVVQQNPQLLNAVLQQLGQTNPALLNLISQNQESFVRLLNEPSTGAPAAAAGNAPAAPVAAQGGGGGGGGAPPQGTIQFTPQDKDAIERLKALGFPEHLVVQAASAHALREQCCGRTCGLGGQNGEDDGDQPAVPQVSPRRAPAKPVDFPIFRRIMVFRPTWDEFKNFTSYIHHMESKGAHKAGLAKVIPPPEWVPRKSGYDIDSLNVTIPAPICQVVTGKQGLYQQINIQKKSMTVQQYRDLANSERYATPRHFDYEDLERKYWKNITYVAPIYGADVSGSLTDDNVNEWNINRLGTILDYVNEDYGISIEGVNTAYLYFGMWKTTFAWHTEDMDLYSINYLHFGAPKTWYSIPPEHGRRLERLANGFFPSSYKTCQAFLRHKMTLISPQILKQYSIPYNKITQEAGEIMITFPYGYHAGFNHGFNCAESTNFACERWIEYGKRASQCTCSKDMVKISMDTFVKRFQSDRYEMWLKGEDIGPHPEEPNKQVAAPLPLPQDILCNKNNDTLPAGLIEGQLKKAKKAGRMMNYSQDFTMAGFPAELQLQLMEEDDMGFSNGEFPPDEQQLEVLEDIWLKAGEIEAEDATVCDAGYRVNSRRKFLAKKRKPKESGRGRGRPPKKRLVKDDEGLDSNELTGIYAPCSSESKKVCGKIVAPVDTSELVKSLVAQETNKLLHHHKKHKHKHDKHKHKKCKHNKSATSTTSSDTSNNSEVKKEIDDIIRKAHEEHEQSILQESSTPVATTAPAANDAPKVNSLLSELKAFRKVKDPTEQFRMDQKVQTIHTSKGTITVLESRPVCSKPVPEVKPISVCSADKTSMYEDAFLSFLSKAKEDPKMVCVKTNKPRNEAATAAFEAPSATSTPVKSNELASSSMPQLTIPEPEPVMEHEQMPKLDPQSVPVEEVVPVVQVNPVPQQNGQTKSPNYPPIAQPFYQMPRGPHKPNLIWSNHNFYTVNHCTTTTYLNKERFYPMTNSAIKLDGESQEPRQRTLEVISESESESESSSGETCSCCDSCCENESTDSESDHKSEENSSSVLNSIKDVGGGDEEVKKKRGRPPKNPSFDLERIKKIAELVVAVKNGKKMANLKKVFNGRRPGRPPKNATDSPINDPRPYTLDNVKKVLGKKLGRPPKQPNNNNTSTVDLQSYNKKILEKMAKLTPLEAKVKLVNVLDSFTKDVQNYLKSGMPLLNVSSLSIGQGKQRHPNGTVLSSVGAKDVVWAKHRNGRFYKAKVVDVKTVTYLCVYFPLDQSFCKDVVIGDLVGWKDPRRVPVVGQKLKVEWKDGTIYDADYLGKMECSIYTVLFEDESRLELKRDSIFSLSEVIPRKIATKLSYASDMKNREHLYDLERQLPDKRPVKKKTFEDK</sequence>
<keyword evidence="11" id="KW-0560">Oxidoreductase</keyword>
<keyword evidence="15" id="KW-0234">DNA repair</keyword>
<dbReference type="GO" id="GO:0140684">
    <property type="term" value="F:histone H3K9me2/H3K9me3 demethylase activity"/>
    <property type="evidence" value="ECO:0007669"/>
    <property type="project" value="UniProtKB-EC"/>
</dbReference>
<evidence type="ECO:0000256" key="19">
    <source>
        <dbReference type="SAM" id="MobiDB-lite"/>
    </source>
</evidence>
<evidence type="ECO:0000259" key="20">
    <source>
        <dbReference type="PROSITE" id="PS50030"/>
    </source>
</evidence>
<keyword evidence="14" id="KW-0804">Transcription</keyword>
<dbReference type="Gene3D" id="2.30.30.140">
    <property type="match status" value="1"/>
</dbReference>
<dbReference type="SUPFAM" id="SSF63748">
    <property type="entry name" value="Tudor/PWWP/MBT"/>
    <property type="match status" value="2"/>
</dbReference>
<evidence type="ECO:0000256" key="9">
    <source>
        <dbReference type="ARBA" id="ARBA00022853"/>
    </source>
</evidence>
<dbReference type="PANTHER" id="PTHR10694">
    <property type="entry name" value="LYSINE-SPECIFIC DEMETHYLASE"/>
    <property type="match status" value="1"/>
</dbReference>
<dbReference type="SUPFAM" id="SSF54236">
    <property type="entry name" value="Ubiquitin-like"/>
    <property type="match status" value="1"/>
</dbReference>
<feature type="compositionally biased region" description="Basic residues" evidence="19">
    <location>
        <begin position="919"/>
        <end position="939"/>
    </location>
</feature>
<feature type="compositionally biased region" description="Basic residues" evidence="19">
    <location>
        <begin position="1327"/>
        <end position="1338"/>
    </location>
</feature>
<evidence type="ECO:0000256" key="10">
    <source>
        <dbReference type="ARBA" id="ARBA00022964"/>
    </source>
</evidence>
<feature type="domain" description="UBA" evidence="20">
    <location>
        <begin position="160"/>
        <end position="200"/>
    </location>
</feature>
<keyword evidence="7" id="KW-0227">DNA damage</keyword>
<evidence type="ECO:0000256" key="6">
    <source>
        <dbReference type="ARBA" id="ARBA00022737"/>
    </source>
</evidence>
<dbReference type="SUPFAM" id="SSF51197">
    <property type="entry name" value="Clavaminate synthase-like"/>
    <property type="match status" value="1"/>
</dbReference>
<dbReference type="FunFam" id="1.10.10.540:FF:000001">
    <property type="entry name" value="UV excision repair protein RAD23 B"/>
    <property type="match status" value="1"/>
</dbReference>
<dbReference type="GO" id="GO:0140681">
    <property type="term" value="F:histone H3K36me2/H3K36me3 demethylase activity"/>
    <property type="evidence" value="ECO:0007669"/>
    <property type="project" value="UniProtKB-ARBA"/>
</dbReference>
<feature type="compositionally biased region" description="Low complexity" evidence="19">
    <location>
        <begin position="105"/>
        <end position="117"/>
    </location>
</feature>
<dbReference type="GO" id="GO:0005634">
    <property type="term" value="C:nucleus"/>
    <property type="evidence" value="ECO:0007669"/>
    <property type="project" value="UniProtKB-SubCell"/>
</dbReference>
<dbReference type="SMART" id="SM00384">
    <property type="entry name" value="AT_hook"/>
    <property type="match status" value="4"/>
</dbReference>
<evidence type="ECO:0000313" key="25">
    <source>
        <dbReference type="Proteomes" id="UP000719412"/>
    </source>
</evidence>
<dbReference type="PROSITE" id="PS50030">
    <property type="entry name" value="UBA"/>
    <property type="match status" value="1"/>
</dbReference>
<dbReference type="SMART" id="SM00213">
    <property type="entry name" value="UBQ"/>
    <property type="match status" value="1"/>
</dbReference>
<feature type="domain" description="Ubiquitin-like" evidence="21">
    <location>
        <begin position="1"/>
        <end position="95"/>
    </location>
</feature>
<dbReference type="FunFam" id="1.10.8.10:FF:000003">
    <property type="entry name" value="UV excision repair protein RAD23 homolog"/>
    <property type="match status" value="1"/>
</dbReference>
<dbReference type="PRINTS" id="PR01839">
    <property type="entry name" value="RAD23PROTEIN"/>
</dbReference>
<organism evidence="24 25">
    <name type="scientific">Tenebrio molitor</name>
    <name type="common">Yellow mealworm beetle</name>
    <dbReference type="NCBI Taxonomy" id="7067"/>
    <lineage>
        <taxon>Eukaryota</taxon>
        <taxon>Metazoa</taxon>
        <taxon>Ecdysozoa</taxon>
        <taxon>Arthropoda</taxon>
        <taxon>Hexapoda</taxon>
        <taxon>Insecta</taxon>
        <taxon>Pterygota</taxon>
        <taxon>Neoptera</taxon>
        <taxon>Endopterygota</taxon>
        <taxon>Coleoptera</taxon>
        <taxon>Polyphaga</taxon>
        <taxon>Cucujiformia</taxon>
        <taxon>Tenebrionidae</taxon>
        <taxon>Tenebrio</taxon>
    </lineage>
</organism>
<comment type="caution">
    <text evidence="24">The sequence shown here is derived from an EMBL/GenBank/DDBJ whole genome shotgun (WGS) entry which is preliminary data.</text>
</comment>
<dbReference type="SMART" id="SM00558">
    <property type="entry name" value="JmjC"/>
    <property type="match status" value="1"/>
</dbReference>
<evidence type="ECO:0000256" key="1">
    <source>
        <dbReference type="ARBA" id="ARBA00001954"/>
    </source>
</evidence>
<keyword evidence="5" id="KW-0479">Metal-binding</keyword>
<evidence type="ECO:0000256" key="4">
    <source>
        <dbReference type="ARBA" id="ARBA00012900"/>
    </source>
</evidence>